<sequence length="162" mass="18357">DRCPDVIAVTYDPVNRWLSCVYNDHSLYVWDVREVHRVGKVNSALFHAASVWDLEVNTCSIKRINVQLQCIDMVSLLPGLKLLATASRDRLIHVLDADDSYSLTDRGTEFRRSHHMVRKTTLYDMSVDATCKYAAVGCQDRCISFCIRGNDSGNVFADGFHN</sequence>
<feature type="non-terminal residue" evidence="1">
    <location>
        <position position="1"/>
    </location>
</feature>
<accession>A0ABV0QKR9</accession>
<dbReference type="Gene3D" id="2.130.10.10">
    <property type="entry name" value="YVTN repeat-like/Quinoprotein amine dehydrogenase"/>
    <property type="match status" value="1"/>
</dbReference>
<dbReference type="EMBL" id="JAHRIN010016873">
    <property type="protein sequence ID" value="MEQ2196424.1"/>
    <property type="molecule type" value="Genomic_DNA"/>
</dbReference>
<dbReference type="InterPro" id="IPR036322">
    <property type="entry name" value="WD40_repeat_dom_sf"/>
</dbReference>
<evidence type="ECO:0000313" key="1">
    <source>
        <dbReference type="EMBL" id="MEQ2196424.1"/>
    </source>
</evidence>
<dbReference type="InterPro" id="IPR015943">
    <property type="entry name" value="WD40/YVTN_repeat-like_dom_sf"/>
</dbReference>
<dbReference type="InterPro" id="IPR055292">
    <property type="entry name" value="MABP1"/>
</dbReference>
<feature type="non-terminal residue" evidence="1">
    <location>
        <position position="162"/>
    </location>
</feature>
<dbReference type="Proteomes" id="UP001434883">
    <property type="component" value="Unassembled WGS sequence"/>
</dbReference>
<reference evidence="1 2" key="1">
    <citation type="submission" date="2021-06" db="EMBL/GenBank/DDBJ databases">
        <authorList>
            <person name="Palmer J.M."/>
        </authorList>
    </citation>
    <scope>NUCLEOTIDE SEQUENCE [LARGE SCALE GENOMIC DNA]</scope>
    <source>
        <strain evidence="1 2">XC_2019</strain>
        <tissue evidence="1">Muscle</tissue>
    </source>
</reference>
<dbReference type="PANTHER" id="PTHR44813:SF1">
    <property type="entry name" value="MITOGEN-ACTIVATED PROTEIN KINASE-BINDING PROTEIN 1"/>
    <property type="match status" value="1"/>
</dbReference>
<name>A0ABV0QKR9_9TELE</name>
<organism evidence="1 2">
    <name type="scientific">Xenoophorus captivus</name>
    <dbReference type="NCBI Taxonomy" id="1517983"/>
    <lineage>
        <taxon>Eukaryota</taxon>
        <taxon>Metazoa</taxon>
        <taxon>Chordata</taxon>
        <taxon>Craniata</taxon>
        <taxon>Vertebrata</taxon>
        <taxon>Euteleostomi</taxon>
        <taxon>Actinopterygii</taxon>
        <taxon>Neopterygii</taxon>
        <taxon>Teleostei</taxon>
        <taxon>Neoteleostei</taxon>
        <taxon>Acanthomorphata</taxon>
        <taxon>Ovalentaria</taxon>
        <taxon>Atherinomorphae</taxon>
        <taxon>Cyprinodontiformes</taxon>
        <taxon>Goodeidae</taxon>
        <taxon>Xenoophorus</taxon>
    </lineage>
</organism>
<dbReference type="SUPFAM" id="SSF50978">
    <property type="entry name" value="WD40 repeat-like"/>
    <property type="match status" value="1"/>
</dbReference>
<comment type="caution">
    <text evidence="1">The sequence shown here is derived from an EMBL/GenBank/DDBJ whole genome shotgun (WGS) entry which is preliminary data.</text>
</comment>
<proteinExistence type="predicted"/>
<evidence type="ECO:0000313" key="2">
    <source>
        <dbReference type="Proteomes" id="UP001434883"/>
    </source>
</evidence>
<dbReference type="PANTHER" id="PTHR44813">
    <property type="entry name" value="MITOGEN-ACTIVATED PROTEIN KINASE-BINDING PROTEIN 1"/>
    <property type="match status" value="1"/>
</dbReference>
<protein>
    <submittedName>
        <fullName evidence="1">Uncharacterized protein</fullName>
    </submittedName>
</protein>
<gene>
    <name evidence="1" type="ORF">XENOCAPTIV_026835</name>
</gene>
<keyword evidence="2" id="KW-1185">Reference proteome</keyword>